<organism evidence="2 3">
    <name type="scientific">Terrimicrobium sacchariphilum</name>
    <dbReference type="NCBI Taxonomy" id="690879"/>
    <lineage>
        <taxon>Bacteria</taxon>
        <taxon>Pseudomonadati</taxon>
        <taxon>Verrucomicrobiota</taxon>
        <taxon>Terrimicrobiia</taxon>
        <taxon>Terrimicrobiales</taxon>
        <taxon>Terrimicrobiaceae</taxon>
        <taxon>Terrimicrobium</taxon>
    </lineage>
</organism>
<keyword evidence="3" id="KW-1185">Reference proteome</keyword>
<feature type="chain" id="PRO_5007524387" description="FlgD Ig-like domain-containing protein" evidence="1">
    <location>
        <begin position="20"/>
        <end position="504"/>
    </location>
</feature>
<proteinExistence type="predicted"/>
<protein>
    <recommendedName>
        <fullName evidence="4">FlgD Ig-like domain-containing protein</fullName>
    </recommendedName>
</protein>
<evidence type="ECO:0008006" key="4">
    <source>
        <dbReference type="Google" id="ProtNLM"/>
    </source>
</evidence>
<feature type="signal peptide" evidence="1">
    <location>
        <begin position="1"/>
        <end position="19"/>
    </location>
</feature>
<dbReference type="AlphaFoldDB" id="A0A146G3Q4"/>
<dbReference type="Proteomes" id="UP000076023">
    <property type="component" value="Unassembled WGS sequence"/>
</dbReference>
<dbReference type="Gene3D" id="2.60.40.4070">
    <property type="match status" value="1"/>
</dbReference>
<name>A0A146G3Q4_TERSA</name>
<sequence>MKHLLLPALVALGLAAAQADDQKFTFALPEHEGLISLGVFDAKGNLVRQLASEAKEQDFTIGLNGLITSWDGRDDAGKPQPAGKYFIRGYVITEKVKSEGIAYHFNDWVTEDASPRIARISDFAVTPDTFALLGNLADGQPFAARYAREGDLLWKTLLDPSAEGPESIFQPERILRPSGIFAPSRIAASASTVVVAREGALSAFPLPGESKTITAAPAALAIEDTALLSIEGKSLVRRSLPTLEPVATSEAPEEFQSLASGPKHQLLGGTSKQLGVWKLENDRWQKLDVPFRVTSVSFGKDSTIWLTGQEIDSGREAAGQFAPDGTFLRKYYDGFSVRRIHASDENDEITILEADDTGVTRFRVLRQEKKTENSEVAWKILLEKSITPCARFGIVDGRLVPDAGSTPQQDTVEMRVSPAGLSPVGRRVNVKASSYNGAVWLEINNLRTLRVGDFSAPNPRLVARKVADSSQVQLFAGDGSVVAEFLVSGSDQIEPFDAGEIDLP</sequence>
<keyword evidence="1" id="KW-0732">Signal</keyword>
<dbReference type="STRING" id="690879.TSACC_2500"/>
<dbReference type="RefSeq" id="WP_075077954.1">
    <property type="nucleotide sequence ID" value="NZ_BDCO01000002.1"/>
</dbReference>
<evidence type="ECO:0000313" key="3">
    <source>
        <dbReference type="Proteomes" id="UP000076023"/>
    </source>
</evidence>
<dbReference type="InParanoid" id="A0A146G3Q4"/>
<dbReference type="EMBL" id="BDCO01000002">
    <property type="protein sequence ID" value="GAT32103.1"/>
    <property type="molecule type" value="Genomic_DNA"/>
</dbReference>
<gene>
    <name evidence="2" type="ORF">TSACC_2500</name>
</gene>
<accession>A0A146G3Q4</accession>
<dbReference type="OrthoDB" id="174393at2"/>
<evidence type="ECO:0000256" key="1">
    <source>
        <dbReference type="SAM" id="SignalP"/>
    </source>
</evidence>
<evidence type="ECO:0000313" key="2">
    <source>
        <dbReference type="EMBL" id="GAT32103.1"/>
    </source>
</evidence>
<reference evidence="3" key="1">
    <citation type="journal article" date="2017" name="Genome Announc.">
        <title>Draft Genome Sequence of Terrimicrobium sacchariphilum NM-5T, a Facultative Anaerobic Soil Bacterium of the Class Spartobacteria.</title>
        <authorList>
            <person name="Qiu Y.L."/>
            <person name="Tourlousse D.M."/>
            <person name="Matsuura N."/>
            <person name="Ohashi A."/>
            <person name="Sekiguchi Y."/>
        </authorList>
    </citation>
    <scope>NUCLEOTIDE SEQUENCE [LARGE SCALE GENOMIC DNA]</scope>
    <source>
        <strain evidence="3">NM-5</strain>
    </source>
</reference>
<comment type="caution">
    <text evidence="2">The sequence shown here is derived from an EMBL/GenBank/DDBJ whole genome shotgun (WGS) entry which is preliminary data.</text>
</comment>